<feature type="modified residue" description="4-aspartylphosphate" evidence="2">
    <location>
        <position position="53"/>
    </location>
</feature>
<dbReference type="PROSITE" id="PS50110">
    <property type="entry name" value="RESPONSE_REGULATORY"/>
    <property type="match status" value="1"/>
</dbReference>
<evidence type="ECO:0000256" key="2">
    <source>
        <dbReference type="PROSITE-ProRule" id="PRU00169"/>
    </source>
</evidence>
<dbReference type="SUPFAM" id="SSF52172">
    <property type="entry name" value="CheY-like"/>
    <property type="match status" value="1"/>
</dbReference>
<dbReference type="PANTHER" id="PTHR44591:SF25">
    <property type="entry name" value="CHEMOTAXIS TWO-COMPONENT RESPONSE REGULATOR"/>
    <property type="match status" value="1"/>
</dbReference>
<dbReference type="SMART" id="SM00448">
    <property type="entry name" value="REC"/>
    <property type="match status" value="1"/>
</dbReference>
<evidence type="ECO:0000313" key="5">
    <source>
        <dbReference type="Proteomes" id="UP000718593"/>
    </source>
</evidence>
<evidence type="ECO:0000259" key="3">
    <source>
        <dbReference type="PROSITE" id="PS50110"/>
    </source>
</evidence>
<dbReference type="AlphaFoldDB" id="A0A930FYC1"/>
<protein>
    <submittedName>
        <fullName evidence="4">Response regulator</fullName>
    </submittedName>
</protein>
<evidence type="ECO:0000313" key="4">
    <source>
        <dbReference type="EMBL" id="MBF1163635.1"/>
    </source>
</evidence>
<dbReference type="RefSeq" id="WP_027456416.1">
    <property type="nucleotide sequence ID" value="NZ_JARBJQ010000020.1"/>
</dbReference>
<dbReference type="CDD" id="cd17562">
    <property type="entry name" value="REC_CheY4-like"/>
    <property type="match status" value="1"/>
</dbReference>
<dbReference type="EMBL" id="JABZMI010000008">
    <property type="protein sequence ID" value="MBF1163635.1"/>
    <property type="molecule type" value="Genomic_DNA"/>
</dbReference>
<dbReference type="InterPro" id="IPR001789">
    <property type="entry name" value="Sig_transdc_resp-reg_receiver"/>
</dbReference>
<gene>
    <name evidence="4" type="ORF">HXL68_01205</name>
</gene>
<proteinExistence type="predicted"/>
<comment type="caution">
    <text evidence="4">The sequence shown here is derived from an EMBL/GenBank/DDBJ whole genome shotgun (WGS) entry which is preliminary data.</text>
</comment>
<dbReference type="PANTHER" id="PTHR44591">
    <property type="entry name" value="STRESS RESPONSE REGULATOR PROTEIN 1"/>
    <property type="match status" value="1"/>
</dbReference>
<dbReference type="Gene3D" id="3.40.50.2300">
    <property type="match status" value="1"/>
</dbReference>
<feature type="domain" description="Response regulatory" evidence="3">
    <location>
        <begin position="4"/>
        <end position="120"/>
    </location>
</feature>
<dbReference type="InterPro" id="IPR050595">
    <property type="entry name" value="Bact_response_regulator"/>
</dbReference>
<dbReference type="Proteomes" id="UP000718593">
    <property type="component" value="Unassembled WGS sequence"/>
</dbReference>
<name>A0A930FYC1_9RHOO</name>
<dbReference type="Pfam" id="PF00072">
    <property type="entry name" value="Response_reg"/>
    <property type="match status" value="1"/>
</dbReference>
<accession>A0A930FYC1</accession>
<dbReference type="InterPro" id="IPR011006">
    <property type="entry name" value="CheY-like_superfamily"/>
</dbReference>
<keyword evidence="1 2" id="KW-0597">Phosphoprotein</keyword>
<dbReference type="GO" id="GO:0000160">
    <property type="term" value="P:phosphorelay signal transduction system"/>
    <property type="evidence" value="ECO:0007669"/>
    <property type="project" value="InterPro"/>
</dbReference>
<sequence>MAKTVLAVDDSASIRQMVSFTLKSAGYDVVEAVDGMDGLEKAKTKSINLVLTDQNMPRMDGLTLIKNLRAMPQYGKTPILMLTTESSDAMKAQGRAAGATGWLVKPFDPQKLIEVVRKVIG</sequence>
<organism evidence="4 5">
    <name type="scientific">Dechloromonas agitata</name>
    <dbReference type="NCBI Taxonomy" id="73030"/>
    <lineage>
        <taxon>Bacteria</taxon>
        <taxon>Pseudomonadati</taxon>
        <taxon>Pseudomonadota</taxon>
        <taxon>Betaproteobacteria</taxon>
        <taxon>Rhodocyclales</taxon>
        <taxon>Azonexaceae</taxon>
        <taxon>Dechloromonas</taxon>
    </lineage>
</organism>
<reference evidence="4" key="1">
    <citation type="submission" date="2020-04" db="EMBL/GenBank/DDBJ databases">
        <title>Deep metagenomics examines the oral microbiome during advanced dental caries in children, revealing novel taxa and co-occurrences with host molecules.</title>
        <authorList>
            <person name="Baker J.L."/>
            <person name="Morton J.T."/>
            <person name="Dinis M."/>
            <person name="Alvarez R."/>
            <person name="Tran N.C."/>
            <person name="Knight R."/>
            <person name="Edlund A."/>
        </authorList>
    </citation>
    <scope>NUCLEOTIDE SEQUENCE</scope>
    <source>
        <strain evidence="4">JCVI_32_bin.24</strain>
    </source>
</reference>
<evidence type="ECO:0000256" key="1">
    <source>
        <dbReference type="ARBA" id="ARBA00022553"/>
    </source>
</evidence>